<dbReference type="InterPro" id="IPR052521">
    <property type="entry name" value="Cell_div_SPOR-domain"/>
</dbReference>
<dbReference type="AlphaFoldDB" id="A0A1I6HDE2"/>
<evidence type="ECO:0000259" key="2">
    <source>
        <dbReference type="PROSITE" id="PS51724"/>
    </source>
</evidence>
<evidence type="ECO:0000313" key="3">
    <source>
        <dbReference type="EMBL" id="SFR52378.1"/>
    </source>
</evidence>
<name>A0A1I6HDE2_9RHOB</name>
<gene>
    <name evidence="3" type="ORF">SAMN04488002_2848</name>
</gene>
<accession>A0A1I6HDE2</accession>
<keyword evidence="3" id="KW-0131">Cell cycle</keyword>
<evidence type="ECO:0000256" key="1">
    <source>
        <dbReference type="SAM" id="MobiDB-lite"/>
    </source>
</evidence>
<feature type="domain" description="SPOR" evidence="2">
    <location>
        <begin position="276"/>
        <end position="355"/>
    </location>
</feature>
<dbReference type="PROSITE" id="PS51724">
    <property type="entry name" value="SPOR"/>
    <property type="match status" value="1"/>
</dbReference>
<protein>
    <submittedName>
        <fullName evidence="3">Cell division protein DedD (Protein involved in septation)</fullName>
    </submittedName>
</protein>
<dbReference type="PANTHER" id="PTHR38687:SF1">
    <property type="entry name" value="CELL DIVISION PROTEIN DEDD"/>
    <property type="match status" value="1"/>
</dbReference>
<dbReference type="Gene3D" id="3.30.70.1070">
    <property type="entry name" value="Sporulation related repeat"/>
    <property type="match status" value="1"/>
</dbReference>
<sequence>MPRQILPTSQWTTLQNGVYLLGCAQWDALTGPVLDKVAPSDGKYAQRALRAEGNKMGHHQLMTRAWRIALLLGATAALAACEDSQGFDFLKKKDTSEAALAEAPAAEGVETIEREVEAPDVFQASEDGLWDGRPSLGGVWVAYPGVKDPERVVIRNLSNNKTVIGALFRRERDNPGPKLQLSSDAAQTLGMIAGQPTKMSVVALRTESVPVAKPTISKPDGTESLPAPDAIEAQPLDPISKAKAALDKSAKPSASAPAAAPAPKPTQVAAAPARKSSSLSKPFIQIGIFSVKANADNTATSLRGIGILPSVKEGSSQGKKFWRVIVGPSGSSSERATLLKKVKDLGFNDAYFVTN</sequence>
<evidence type="ECO:0000313" key="4">
    <source>
        <dbReference type="Proteomes" id="UP000199658"/>
    </source>
</evidence>
<feature type="region of interest" description="Disordered" evidence="1">
    <location>
        <begin position="213"/>
        <end position="274"/>
    </location>
</feature>
<dbReference type="GO" id="GO:0042834">
    <property type="term" value="F:peptidoglycan binding"/>
    <property type="evidence" value="ECO:0007669"/>
    <property type="project" value="InterPro"/>
</dbReference>
<dbReference type="InterPro" id="IPR036680">
    <property type="entry name" value="SPOR-like_sf"/>
</dbReference>
<reference evidence="4" key="1">
    <citation type="submission" date="2016-10" db="EMBL/GenBank/DDBJ databases">
        <authorList>
            <person name="Varghese N."/>
            <person name="Submissions S."/>
        </authorList>
    </citation>
    <scope>NUCLEOTIDE SEQUENCE [LARGE SCALE GENOMIC DNA]</scope>
    <source>
        <strain evidence="4">DSM 26921</strain>
    </source>
</reference>
<dbReference type="SUPFAM" id="SSF110997">
    <property type="entry name" value="Sporulation related repeat"/>
    <property type="match status" value="1"/>
</dbReference>
<dbReference type="STRING" id="670154.SAMN04488002_2848"/>
<keyword evidence="4" id="KW-1185">Reference proteome</keyword>
<dbReference type="InterPro" id="IPR007730">
    <property type="entry name" value="SPOR-like_dom"/>
</dbReference>
<dbReference type="GO" id="GO:0032153">
    <property type="term" value="C:cell division site"/>
    <property type="evidence" value="ECO:0007669"/>
    <property type="project" value="TreeGrafter"/>
</dbReference>
<keyword evidence="3" id="KW-0132">Cell division</keyword>
<dbReference type="GO" id="GO:0030428">
    <property type="term" value="C:cell septum"/>
    <property type="evidence" value="ECO:0007669"/>
    <property type="project" value="TreeGrafter"/>
</dbReference>
<dbReference type="Proteomes" id="UP000199658">
    <property type="component" value="Unassembled WGS sequence"/>
</dbReference>
<proteinExistence type="predicted"/>
<dbReference type="Pfam" id="PF05036">
    <property type="entry name" value="SPOR"/>
    <property type="match status" value="1"/>
</dbReference>
<dbReference type="EMBL" id="FOYO01000001">
    <property type="protein sequence ID" value="SFR52378.1"/>
    <property type="molecule type" value="Genomic_DNA"/>
</dbReference>
<dbReference type="GO" id="GO:0032506">
    <property type="term" value="P:cytokinetic process"/>
    <property type="evidence" value="ECO:0007669"/>
    <property type="project" value="TreeGrafter"/>
</dbReference>
<feature type="compositionally biased region" description="Low complexity" evidence="1">
    <location>
        <begin position="251"/>
        <end position="273"/>
    </location>
</feature>
<organism evidence="3 4">
    <name type="scientific">Litoreibacter janthinus</name>
    <dbReference type="NCBI Taxonomy" id="670154"/>
    <lineage>
        <taxon>Bacteria</taxon>
        <taxon>Pseudomonadati</taxon>
        <taxon>Pseudomonadota</taxon>
        <taxon>Alphaproteobacteria</taxon>
        <taxon>Rhodobacterales</taxon>
        <taxon>Roseobacteraceae</taxon>
        <taxon>Litoreibacter</taxon>
    </lineage>
</organism>
<dbReference type="PANTHER" id="PTHR38687">
    <property type="entry name" value="CELL DIVISION PROTEIN DEDD-RELATED"/>
    <property type="match status" value="1"/>
</dbReference>